<accession>A0A7K0J9A8</accession>
<dbReference type="PROSITE" id="PS51257">
    <property type="entry name" value="PROKAR_LIPOPROTEIN"/>
    <property type="match status" value="1"/>
</dbReference>
<feature type="chain" id="PRO_5038622440" description="Lipoprotein" evidence="1">
    <location>
        <begin position="22"/>
        <end position="146"/>
    </location>
</feature>
<organism evidence="2 3">
    <name type="scientific">Cutibacterium porci</name>
    <dbReference type="NCBI Taxonomy" id="2605781"/>
    <lineage>
        <taxon>Bacteria</taxon>
        <taxon>Bacillati</taxon>
        <taxon>Actinomycetota</taxon>
        <taxon>Actinomycetes</taxon>
        <taxon>Propionibacteriales</taxon>
        <taxon>Propionibacteriaceae</taxon>
        <taxon>Cutibacterium</taxon>
    </lineage>
</organism>
<proteinExistence type="predicted"/>
<keyword evidence="3" id="KW-1185">Reference proteome</keyword>
<dbReference type="Proteomes" id="UP000466104">
    <property type="component" value="Unassembled WGS sequence"/>
</dbReference>
<evidence type="ECO:0008006" key="4">
    <source>
        <dbReference type="Google" id="ProtNLM"/>
    </source>
</evidence>
<evidence type="ECO:0000313" key="2">
    <source>
        <dbReference type="EMBL" id="MSS46545.1"/>
    </source>
</evidence>
<keyword evidence="1" id="KW-0732">Signal</keyword>
<evidence type="ECO:0000256" key="1">
    <source>
        <dbReference type="SAM" id="SignalP"/>
    </source>
</evidence>
<sequence length="146" mass="15930">MVRRSSAWWGAIVAMVLMVTACTSTPKPDDQASPPVATTSSAALAMCRDRDQLDRAQELTTSNLAHIKGHKAWVCWVKPSGQAEEVVPQGPYSDADMREIRKSGILGDTPVPTEADCHVAPGKVYILTDDGQVWWHRIVECGENLS</sequence>
<protein>
    <recommendedName>
        <fullName evidence="4">Lipoprotein</fullName>
    </recommendedName>
</protein>
<comment type="caution">
    <text evidence="2">The sequence shown here is derived from an EMBL/GenBank/DDBJ whole genome shotgun (WGS) entry which is preliminary data.</text>
</comment>
<dbReference type="RefSeq" id="WP_154564744.1">
    <property type="nucleotide sequence ID" value="NZ_VUMG01000004.1"/>
</dbReference>
<evidence type="ECO:0000313" key="3">
    <source>
        <dbReference type="Proteomes" id="UP000466104"/>
    </source>
</evidence>
<dbReference type="AlphaFoldDB" id="A0A7K0J9A8"/>
<name>A0A7K0J9A8_9ACTN</name>
<gene>
    <name evidence="2" type="ORF">FYJ43_11075</name>
</gene>
<reference evidence="2 3" key="1">
    <citation type="submission" date="2019-08" db="EMBL/GenBank/DDBJ databases">
        <title>In-depth cultivation of the pig gut microbiome towards novel bacterial diversity and tailored functional studies.</title>
        <authorList>
            <person name="Wylensek D."/>
            <person name="Hitch T.C.A."/>
            <person name="Clavel T."/>
        </authorList>
    </citation>
    <scope>NUCLEOTIDE SEQUENCE [LARGE SCALE GENOMIC DNA]</scope>
    <source>
        <strain evidence="2 3">WCA-380-WT-3A</strain>
    </source>
</reference>
<dbReference type="EMBL" id="VUMG01000004">
    <property type="protein sequence ID" value="MSS46545.1"/>
    <property type="molecule type" value="Genomic_DNA"/>
</dbReference>
<feature type="signal peptide" evidence="1">
    <location>
        <begin position="1"/>
        <end position="21"/>
    </location>
</feature>